<dbReference type="PANTHER" id="PTHR30590">
    <property type="entry name" value="INNER MEMBRANE PROTEIN"/>
    <property type="match status" value="1"/>
</dbReference>
<dbReference type="EMBL" id="RCYZ01000002">
    <property type="protein sequence ID" value="TPG67387.1"/>
    <property type="molecule type" value="Genomic_DNA"/>
</dbReference>
<feature type="transmembrane region" description="Helical" evidence="2">
    <location>
        <begin position="167"/>
        <end position="183"/>
    </location>
</feature>
<feature type="transmembrane region" description="Helical" evidence="2">
    <location>
        <begin position="264"/>
        <end position="284"/>
    </location>
</feature>
<dbReference type="PANTHER" id="PTHR30590:SF2">
    <property type="entry name" value="INNER MEMBRANE PROTEIN"/>
    <property type="match status" value="1"/>
</dbReference>
<feature type="compositionally biased region" description="Polar residues" evidence="1">
    <location>
        <begin position="1"/>
        <end position="12"/>
    </location>
</feature>
<keyword evidence="2" id="KW-0812">Transmembrane</keyword>
<feature type="transmembrane region" description="Helical" evidence="2">
    <location>
        <begin position="190"/>
        <end position="210"/>
    </location>
</feature>
<keyword evidence="2" id="KW-0472">Membrane</keyword>
<dbReference type="AlphaFoldDB" id="A0A502GYA6"/>
<organism evidence="4 5">
    <name type="scientific">Hymenobacter nivis</name>
    <dbReference type="NCBI Taxonomy" id="1850093"/>
    <lineage>
        <taxon>Bacteria</taxon>
        <taxon>Pseudomonadati</taxon>
        <taxon>Bacteroidota</taxon>
        <taxon>Cytophagia</taxon>
        <taxon>Cytophagales</taxon>
        <taxon>Hymenobacteraceae</taxon>
        <taxon>Hymenobacter</taxon>
    </lineage>
</organism>
<accession>A0A502GYA6</accession>
<keyword evidence="5" id="KW-1185">Reference proteome</keyword>
<reference evidence="4 5" key="1">
    <citation type="journal article" date="2019" name="Environ. Microbiol.">
        <title>Species interactions and distinct microbial communities in high Arctic permafrost affected cryosols are associated with the CH4 and CO2 gas fluxes.</title>
        <authorList>
            <person name="Altshuler I."/>
            <person name="Hamel J."/>
            <person name="Turney S."/>
            <person name="Magnuson E."/>
            <person name="Levesque R."/>
            <person name="Greer C."/>
            <person name="Whyte L.G."/>
        </authorList>
    </citation>
    <scope>NUCLEOTIDE SEQUENCE [LARGE SCALE GENOMIC DNA]</scope>
    <source>
        <strain evidence="4 5">S9.2P</strain>
    </source>
</reference>
<evidence type="ECO:0000256" key="1">
    <source>
        <dbReference type="SAM" id="MobiDB-lite"/>
    </source>
</evidence>
<feature type="transmembrane region" description="Helical" evidence="2">
    <location>
        <begin position="69"/>
        <end position="87"/>
    </location>
</feature>
<dbReference type="InterPro" id="IPR007349">
    <property type="entry name" value="DUF418"/>
</dbReference>
<evidence type="ECO:0000313" key="5">
    <source>
        <dbReference type="Proteomes" id="UP000317646"/>
    </source>
</evidence>
<keyword evidence="2" id="KW-1133">Transmembrane helix</keyword>
<proteinExistence type="predicted"/>
<sequence length="419" mass="44739">MPTAGQPTTGNGQPIGQARAPARGAPGASFAGPAAGGAPTPLSVHANPPFSSAPPAAPPRLEAVDVLRGFALLGIWLVHFLTSFAGQRGDGLGPSSPMSAGTAAVRLSVDALVAGKFFSIFSLLFGLGFALQLRSAGAKGQPYAARFVWRLVLLGALGWLHRLLFEVEILHIYAAVGLLLVLVHHWRNAWLLLASALLFIGGLGFSYWLAPATALLVRAFGAAAGNFLAGEISGFRVFSVAALFLLGLYLGRRNAFADTAFSRTFFSRVLLASAVAFITTRLVYSCMPLVLGPGAGSPLRFYDVFFTLKSLAVSALYVASVVLLYRRPFGRRALAWLGPLGRMGLTTYVLQSCCLLLFAWGARRYVGPAPLPLPAVLGAAALLFAAQAAAAHAWLRRFRYGPLEWLWRSATYRQWQQLR</sequence>
<evidence type="ECO:0000259" key="3">
    <source>
        <dbReference type="Pfam" id="PF04235"/>
    </source>
</evidence>
<evidence type="ECO:0000313" key="4">
    <source>
        <dbReference type="EMBL" id="TPG67387.1"/>
    </source>
</evidence>
<feature type="region of interest" description="Disordered" evidence="1">
    <location>
        <begin position="1"/>
        <end position="53"/>
    </location>
</feature>
<feature type="transmembrane region" description="Helical" evidence="2">
    <location>
        <begin position="345"/>
        <end position="363"/>
    </location>
</feature>
<dbReference type="InterPro" id="IPR052529">
    <property type="entry name" value="Bact_Transport_Assoc"/>
</dbReference>
<feature type="transmembrane region" description="Helical" evidence="2">
    <location>
        <begin position="143"/>
        <end position="161"/>
    </location>
</feature>
<feature type="transmembrane region" description="Helical" evidence="2">
    <location>
        <begin position="107"/>
        <end position="131"/>
    </location>
</feature>
<comment type="caution">
    <text evidence="4">The sequence shown here is derived from an EMBL/GenBank/DDBJ whole genome shotgun (WGS) entry which is preliminary data.</text>
</comment>
<feature type="transmembrane region" description="Helical" evidence="2">
    <location>
        <begin position="375"/>
        <end position="395"/>
    </location>
</feature>
<dbReference type="Pfam" id="PF04235">
    <property type="entry name" value="DUF418"/>
    <property type="match status" value="1"/>
</dbReference>
<evidence type="ECO:0000256" key="2">
    <source>
        <dbReference type="SAM" id="Phobius"/>
    </source>
</evidence>
<protein>
    <submittedName>
        <fullName evidence="4">DUF418 domain-containing protein</fullName>
    </submittedName>
</protein>
<feature type="domain" description="DUF418" evidence="3">
    <location>
        <begin position="250"/>
        <end position="413"/>
    </location>
</feature>
<dbReference type="Proteomes" id="UP000317646">
    <property type="component" value="Unassembled WGS sequence"/>
</dbReference>
<gene>
    <name evidence="4" type="ORF">EAH73_06590</name>
</gene>
<feature type="compositionally biased region" description="Low complexity" evidence="1">
    <location>
        <begin position="14"/>
        <end position="50"/>
    </location>
</feature>
<name>A0A502GYA6_9BACT</name>
<feature type="transmembrane region" description="Helical" evidence="2">
    <location>
        <begin position="304"/>
        <end position="325"/>
    </location>
</feature>
<feature type="transmembrane region" description="Helical" evidence="2">
    <location>
        <begin position="235"/>
        <end position="252"/>
    </location>
</feature>